<dbReference type="InterPro" id="IPR050545">
    <property type="entry name" value="Mycobact_MmpL"/>
</dbReference>
<reference evidence="8 9" key="1">
    <citation type="submission" date="2023-12" db="EMBL/GenBank/DDBJ databases">
        <title>Micromonospora sp. nov., isolated from Atacama Desert.</title>
        <authorList>
            <person name="Carro L."/>
            <person name="Golinska P."/>
            <person name="Klenk H.-P."/>
            <person name="Goodfellow M."/>
        </authorList>
    </citation>
    <scope>NUCLEOTIDE SEQUENCE [LARGE SCALE GENOMIC DNA]</scope>
    <source>
        <strain evidence="8 9">4G53</strain>
    </source>
</reference>
<keyword evidence="4 6" id="KW-1133">Transmembrane helix</keyword>
<evidence type="ECO:0000256" key="3">
    <source>
        <dbReference type="ARBA" id="ARBA00022692"/>
    </source>
</evidence>
<name>A0ABU5JDS0_9ACTN</name>
<organism evidence="8 9">
    <name type="scientific">Micromonospora sicca</name>
    <dbReference type="NCBI Taxonomy" id="2202420"/>
    <lineage>
        <taxon>Bacteria</taxon>
        <taxon>Bacillati</taxon>
        <taxon>Actinomycetota</taxon>
        <taxon>Actinomycetes</taxon>
        <taxon>Micromonosporales</taxon>
        <taxon>Micromonosporaceae</taxon>
        <taxon>Micromonospora</taxon>
    </lineage>
</organism>
<feature type="domain" description="Membrane transport protein MMPL" evidence="7">
    <location>
        <begin position="5"/>
        <end position="200"/>
    </location>
</feature>
<evidence type="ECO:0000259" key="7">
    <source>
        <dbReference type="Pfam" id="PF03176"/>
    </source>
</evidence>
<keyword evidence="3 6" id="KW-0812">Transmembrane</keyword>
<dbReference type="SUPFAM" id="SSF82866">
    <property type="entry name" value="Multidrug efflux transporter AcrB transmembrane domain"/>
    <property type="match status" value="1"/>
</dbReference>
<comment type="caution">
    <text evidence="8">The sequence shown here is derived from an EMBL/GenBank/DDBJ whole genome shotgun (WGS) entry which is preliminary data.</text>
</comment>
<sequence length="224" mass="23615">MEYAIGGGVADSEDYAAHVRDKLPVVIGFVLALTFLVMAWTFRSVVIALTAIVLNLLSAGAAYGLLVLVFQGDWAEGVLGFTSMGAIVSWLPLFLFVVLFGLSMDYHVFVVSRIREGVRSGMSNRDAVAYGISSSAGVVTSAAIVMVGVFAIFASLSTIDMKQLGIGLAAAILLDATIIRAVVLPSLMTLLGDANWWAPRFLRARAATPPADPPTPAPELVGAR</sequence>
<evidence type="ECO:0000256" key="2">
    <source>
        <dbReference type="ARBA" id="ARBA00022475"/>
    </source>
</evidence>
<proteinExistence type="predicted"/>
<protein>
    <submittedName>
        <fullName evidence="8">MMPL family transporter</fullName>
    </submittedName>
</protein>
<dbReference type="Gene3D" id="1.20.1640.10">
    <property type="entry name" value="Multidrug efflux transporter AcrB transmembrane domain"/>
    <property type="match status" value="1"/>
</dbReference>
<feature type="transmembrane region" description="Helical" evidence="6">
    <location>
        <begin position="130"/>
        <end position="154"/>
    </location>
</feature>
<evidence type="ECO:0000313" key="9">
    <source>
        <dbReference type="Proteomes" id="UP001290101"/>
    </source>
</evidence>
<accession>A0ABU5JDS0</accession>
<keyword evidence="9" id="KW-1185">Reference proteome</keyword>
<evidence type="ECO:0000256" key="6">
    <source>
        <dbReference type="SAM" id="Phobius"/>
    </source>
</evidence>
<evidence type="ECO:0000256" key="1">
    <source>
        <dbReference type="ARBA" id="ARBA00004651"/>
    </source>
</evidence>
<dbReference type="EMBL" id="JAXOTQ010000016">
    <property type="protein sequence ID" value="MDZ5490737.1"/>
    <property type="molecule type" value="Genomic_DNA"/>
</dbReference>
<keyword evidence="2" id="KW-1003">Cell membrane</keyword>
<dbReference type="PANTHER" id="PTHR33406:SF13">
    <property type="entry name" value="MEMBRANE PROTEIN YDFJ"/>
    <property type="match status" value="1"/>
</dbReference>
<feature type="transmembrane region" description="Helical" evidence="6">
    <location>
        <begin position="166"/>
        <end position="191"/>
    </location>
</feature>
<comment type="subcellular location">
    <subcellularLocation>
        <location evidence="1">Cell membrane</location>
        <topology evidence="1">Multi-pass membrane protein</topology>
    </subcellularLocation>
</comment>
<feature type="transmembrane region" description="Helical" evidence="6">
    <location>
        <begin position="23"/>
        <end position="42"/>
    </location>
</feature>
<dbReference type="PANTHER" id="PTHR33406">
    <property type="entry name" value="MEMBRANE PROTEIN MJ1562-RELATED"/>
    <property type="match status" value="1"/>
</dbReference>
<keyword evidence="5 6" id="KW-0472">Membrane</keyword>
<feature type="transmembrane region" description="Helical" evidence="6">
    <location>
        <begin position="49"/>
        <end position="70"/>
    </location>
</feature>
<gene>
    <name evidence="8" type="ORF">U2F25_14855</name>
</gene>
<dbReference type="Pfam" id="PF03176">
    <property type="entry name" value="MMPL"/>
    <property type="match status" value="1"/>
</dbReference>
<feature type="transmembrane region" description="Helical" evidence="6">
    <location>
        <begin position="90"/>
        <end position="109"/>
    </location>
</feature>
<dbReference type="InterPro" id="IPR004869">
    <property type="entry name" value="MMPL_dom"/>
</dbReference>
<evidence type="ECO:0000313" key="8">
    <source>
        <dbReference type="EMBL" id="MDZ5490737.1"/>
    </source>
</evidence>
<evidence type="ECO:0000256" key="4">
    <source>
        <dbReference type="ARBA" id="ARBA00022989"/>
    </source>
</evidence>
<evidence type="ECO:0000256" key="5">
    <source>
        <dbReference type="ARBA" id="ARBA00023136"/>
    </source>
</evidence>
<dbReference type="Proteomes" id="UP001290101">
    <property type="component" value="Unassembled WGS sequence"/>
</dbReference>